<name>A0A024LPC8_9HYPH</name>
<gene>
    <name evidence="1" type="primary">argH_5</name>
    <name evidence="1" type="ORF">BN1046_00451</name>
</gene>
<protein>
    <submittedName>
        <fullName evidence="1">Argininosuccinate lyase</fullName>
    </submittedName>
</protein>
<organism evidence="1">
    <name type="scientific">Bartonella schoenbuchensis</name>
    <dbReference type="NCBI Taxonomy" id="165694"/>
    <lineage>
        <taxon>Bacteria</taxon>
        <taxon>Pseudomonadati</taxon>
        <taxon>Pseudomonadota</taxon>
        <taxon>Alphaproteobacteria</taxon>
        <taxon>Hyphomicrobiales</taxon>
        <taxon>Bartonellaceae</taxon>
        <taxon>Bartonella</taxon>
    </lineage>
</organism>
<reference evidence="1" key="2">
    <citation type="submission" date="2014-05" db="EMBL/GenBank/DDBJ databases">
        <title>Genome sequencing of Bartonella spp. isolated from human blood.</title>
        <authorList>
            <person name="Raoult D."/>
        </authorList>
    </citation>
    <scope>NUCLEOTIDE SEQUENCE</scope>
    <source>
        <strain evidence="1">MVT06</strain>
    </source>
</reference>
<dbReference type="EMBL" id="HG977194">
    <property type="protein sequence ID" value="CDP79556.1"/>
    <property type="molecule type" value="Genomic_DNA"/>
</dbReference>
<keyword evidence="1" id="KW-0456">Lyase</keyword>
<sequence>MMKDLLLAYLKDMQEDKTYVFDGALSLELSAGSNDGDHW</sequence>
<dbReference type="GO" id="GO:0016829">
    <property type="term" value="F:lyase activity"/>
    <property type="evidence" value="ECO:0007669"/>
    <property type="project" value="UniProtKB-KW"/>
</dbReference>
<evidence type="ECO:0000313" key="1">
    <source>
        <dbReference type="EMBL" id="CDP79556.1"/>
    </source>
</evidence>
<dbReference type="AlphaFoldDB" id="A0A024LPC8"/>
<proteinExistence type="predicted"/>
<accession>A0A024LPC8</accession>
<reference evidence="1" key="1">
    <citation type="submission" date="2013-11" db="EMBL/GenBank/DDBJ databases">
        <authorList>
            <person name="GENOMES U."/>
        </authorList>
    </citation>
    <scope>NUCLEOTIDE SEQUENCE</scope>
    <source>
        <strain evidence="1">MVT06</strain>
    </source>
</reference>